<gene>
    <name evidence="3 5" type="primary">astB</name>
    <name evidence="5" type="ORF">P3W85_19160</name>
</gene>
<evidence type="ECO:0000256" key="3">
    <source>
        <dbReference type="HAMAP-Rule" id="MF_01172"/>
    </source>
</evidence>
<comment type="caution">
    <text evidence="5">The sequence shown here is derived from an EMBL/GenBank/DDBJ whole genome shotgun (WGS) entry which is preliminary data.</text>
</comment>
<dbReference type="PANTHER" id="PTHR30420:SF2">
    <property type="entry name" value="N-SUCCINYLARGININE DIHYDROLASE"/>
    <property type="match status" value="1"/>
</dbReference>
<protein>
    <recommendedName>
        <fullName evidence="3 4">N-succinylarginine dihydrolase</fullName>
        <ecNumber evidence="3 4">3.5.3.23</ecNumber>
    </recommendedName>
</protein>
<dbReference type="SUPFAM" id="SSF55909">
    <property type="entry name" value="Pentein"/>
    <property type="match status" value="1"/>
</dbReference>
<feature type="active site" evidence="3">
    <location>
        <position position="277"/>
    </location>
</feature>
<dbReference type="InterPro" id="IPR007079">
    <property type="entry name" value="SuccinylArg_d-Hdrlase_AstB"/>
</dbReference>
<dbReference type="HAMAP" id="MF_01172">
    <property type="entry name" value="AstB"/>
    <property type="match status" value="1"/>
</dbReference>
<feature type="active site" description="Nucleophile" evidence="3">
    <location>
        <position position="398"/>
    </location>
</feature>
<feature type="binding site" evidence="3">
    <location>
        <position position="241"/>
    </location>
    <ligand>
        <name>substrate</name>
    </ligand>
</feature>
<dbReference type="Pfam" id="PF04996">
    <property type="entry name" value="AstB"/>
    <property type="match status" value="1"/>
</dbReference>
<feature type="active site" evidence="3">
    <location>
        <position position="201"/>
    </location>
</feature>
<feature type="binding site" evidence="3">
    <location>
        <position position="392"/>
    </location>
    <ligand>
        <name>substrate</name>
    </ligand>
</feature>
<reference evidence="5 6" key="1">
    <citation type="submission" date="2023-03" db="EMBL/GenBank/DDBJ databases">
        <title>Draft assemblies of triclosan tolerant bacteria isolated from returned activated sludge.</title>
        <authorList>
            <person name="Van Hamelsveld S."/>
        </authorList>
    </citation>
    <scope>NUCLEOTIDE SEQUENCE [LARGE SCALE GENOMIC DNA]</scope>
    <source>
        <strain evidence="5 6">GW210010_S58</strain>
    </source>
</reference>
<dbReference type="PANTHER" id="PTHR30420">
    <property type="entry name" value="N-SUCCINYLARGININE DIHYDROLASE"/>
    <property type="match status" value="1"/>
</dbReference>
<dbReference type="RefSeq" id="WP_276265947.1">
    <property type="nucleotide sequence ID" value="NZ_JARJLM010000324.1"/>
</dbReference>
<dbReference type="NCBIfam" id="TIGR03241">
    <property type="entry name" value="arg_catab_astB"/>
    <property type="match status" value="1"/>
</dbReference>
<evidence type="ECO:0000256" key="4">
    <source>
        <dbReference type="NCBIfam" id="TIGR03241"/>
    </source>
</evidence>
<dbReference type="EC" id="3.5.3.23" evidence="3 4"/>
<feature type="binding site" evidence="3">
    <location>
        <begin position="164"/>
        <end position="165"/>
    </location>
    <ligand>
        <name>substrate</name>
    </ligand>
</feature>
<feature type="binding site" evidence="3">
    <location>
        <begin position="46"/>
        <end position="55"/>
    </location>
    <ligand>
        <name>substrate</name>
    </ligand>
</feature>
<accession>A0ABT6ATQ6</accession>
<comment type="similarity">
    <text evidence="3">Belongs to the succinylarginine dihydrolase family.</text>
</comment>
<feature type="binding site" evidence="3">
    <location>
        <position position="137"/>
    </location>
    <ligand>
        <name>substrate</name>
    </ligand>
</feature>
<dbReference type="NCBIfam" id="NF009789">
    <property type="entry name" value="PRK13281.1"/>
    <property type="match status" value="1"/>
</dbReference>
<comment type="pathway">
    <text evidence="3">Amino-acid degradation; L-arginine degradation via AST pathway; L-glutamate and succinate from L-arginine: step 2/5.</text>
</comment>
<comment type="catalytic activity">
    <reaction evidence="3">
        <text>N(2)-succinyl-L-arginine + 2 H2O + 2 H(+) = N(2)-succinyl-L-ornithine + 2 NH4(+) + CO2</text>
        <dbReference type="Rhea" id="RHEA:19533"/>
        <dbReference type="ChEBI" id="CHEBI:15377"/>
        <dbReference type="ChEBI" id="CHEBI:15378"/>
        <dbReference type="ChEBI" id="CHEBI:16526"/>
        <dbReference type="ChEBI" id="CHEBI:28938"/>
        <dbReference type="ChEBI" id="CHEBI:58241"/>
        <dbReference type="ChEBI" id="CHEBI:58514"/>
        <dbReference type="EC" id="3.5.3.23"/>
    </reaction>
</comment>
<evidence type="ECO:0000313" key="6">
    <source>
        <dbReference type="Proteomes" id="UP001216674"/>
    </source>
</evidence>
<evidence type="ECO:0000313" key="5">
    <source>
        <dbReference type="EMBL" id="MDF3835061.1"/>
    </source>
</evidence>
<organism evidence="5 6">
    <name type="scientific">Cupriavidus basilensis</name>
    <dbReference type="NCBI Taxonomy" id="68895"/>
    <lineage>
        <taxon>Bacteria</taxon>
        <taxon>Pseudomonadati</taxon>
        <taxon>Pseudomonadota</taxon>
        <taxon>Betaproteobacteria</taxon>
        <taxon>Burkholderiales</taxon>
        <taxon>Burkholderiaceae</taxon>
        <taxon>Cupriavidus</taxon>
    </lineage>
</organism>
<sequence length="473" mass="50760">MDNHCDPQGQLPDDPFTLAGSFGAGGRPRAQEFNFDGLVGPSHHHSGLATGNIASMRNRGTAANPRKAALQGLEKMLALHRRGIPQAVLPPLARPNLRLLRALGFNGSDAAVLAKAAQLEPQLLSAAYSASSMWTANAATVCPAADSADGKVHFTPANLSAKLHRSLEHPDTARLLRQIFSNEQYFAVHDALPGVAALGDEGAANHTRFARAHGEPGVQFFVHGEDAFAAADAAPRRFAPRQYAEASRAVARLHRLDPARTVHARQSAVAIDAGVFHNDVIAVGHLDTLFYHQAAFDDEPGTIAALTRACDTSGLALNCIRVAEDQLSLQDAVATYLFNSQLLCAPDGGKLMVVPAECQDNAACRTYLEQLSAPGAPIAEVLSFDLRESMRNGGGPACLRLRVVLDAAQAASIGSHVFFSEALHDTLVAWVARHYRDRLLPDDLRDPQLLDEIRVALHELEHILNLPGFYTVD</sequence>
<proteinExistence type="inferred from homology"/>
<keyword evidence="6" id="KW-1185">Reference proteome</keyword>
<comment type="subunit">
    <text evidence="3">Homodimer.</text>
</comment>
<evidence type="ECO:0000256" key="1">
    <source>
        <dbReference type="ARBA" id="ARBA00022503"/>
    </source>
</evidence>
<dbReference type="InterPro" id="IPR037031">
    <property type="entry name" value="AstB_sf"/>
</dbReference>
<keyword evidence="2 3" id="KW-0378">Hydrolase</keyword>
<dbReference type="GO" id="GO:0009015">
    <property type="term" value="F:N-succinylarginine dihydrolase activity"/>
    <property type="evidence" value="ECO:0007669"/>
    <property type="project" value="UniProtKB-EC"/>
</dbReference>
<dbReference type="EMBL" id="JARJLM010000324">
    <property type="protein sequence ID" value="MDF3835061.1"/>
    <property type="molecule type" value="Genomic_DNA"/>
</dbReference>
<comment type="function">
    <text evidence="3">Catalyzes the hydrolysis of N(2)-succinylarginine into N(2)-succinylornithine, ammonia and CO(2).</text>
</comment>
<evidence type="ECO:0000256" key="2">
    <source>
        <dbReference type="ARBA" id="ARBA00022801"/>
    </source>
</evidence>
<name>A0ABT6ATQ6_9BURK</name>
<dbReference type="Proteomes" id="UP001216674">
    <property type="component" value="Unassembled WGS sequence"/>
</dbReference>
<dbReference type="Gene3D" id="3.75.10.20">
    <property type="entry name" value="Succinylarginine dihydrolase"/>
    <property type="match status" value="1"/>
</dbReference>
<keyword evidence="1 3" id="KW-0056">Arginine metabolism</keyword>
<feature type="binding site" evidence="3">
    <location>
        <position position="279"/>
    </location>
    <ligand>
        <name>substrate</name>
    </ligand>
</feature>